<evidence type="ECO:0000313" key="2">
    <source>
        <dbReference type="EMBL" id="OHV15580.1"/>
    </source>
</evidence>
<accession>A0A1S1P1N9</accession>
<proteinExistence type="predicted"/>
<evidence type="ECO:0000313" key="3">
    <source>
        <dbReference type="Proteomes" id="UP000180215"/>
    </source>
</evidence>
<sequence length="168" mass="17143">MRQRERSARNGRRAPIAAIQQAAGGTSGAIGEIGHTIAQLNFIAAEVATAAEQQGQASHEIACGIAGAAADARTVSLSIAEVRAAAASNEERSDEVRSGAKRVGNGSAALQVAAGTFLERVHAARGVRSVASPRMRDHGTSGGPIDRGNRRAQAGSPVSMIRAQSEAP</sequence>
<dbReference type="Gene3D" id="1.10.287.950">
    <property type="entry name" value="Methyl-accepting chemotaxis protein"/>
    <property type="match status" value="1"/>
</dbReference>
<dbReference type="AlphaFoldDB" id="A0A1S1P1N9"/>
<evidence type="ECO:0000256" key="1">
    <source>
        <dbReference type="SAM" id="MobiDB-lite"/>
    </source>
</evidence>
<dbReference type="SUPFAM" id="SSF58104">
    <property type="entry name" value="Methyl-accepting chemotaxis protein (MCP) signaling domain"/>
    <property type="match status" value="1"/>
</dbReference>
<gene>
    <name evidence="2" type="ORF">BK022_17995</name>
</gene>
<feature type="region of interest" description="Disordered" evidence="1">
    <location>
        <begin position="86"/>
        <end position="105"/>
    </location>
</feature>
<feature type="compositionally biased region" description="Basic and acidic residues" evidence="1">
    <location>
        <begin position="89"/>
        <end position="98"/>
    </location>
</feature>
<organism evidence="2 3">
    <name type="scientific">Methylorubrum extorquens</name>
    <name type="common">Methylobacterium dichloromethanicum</name>
    <name type="synonym">Methylobacterium extorquens</name>
    <dbReference type="NCBI Taxonomy" id="408"/>
    <lineage>
        <taxon>Bacteria</taxon>
        <taxon>Pseudomonadati</taxon>
        <taxon>Pseudomonadota</taxon>
        <taxon>Alphaproteobacteria</taxon>
        <taxon>Hyphomicrobiales</taxon>
        <taxon>Methylobacteriaceae</taxon>
        <taxon>Methylorubrum</taxon>
    </lineage>
</organism>
<dbReference type="Proteomes" id="UP000180215">
    <property type="component" value="Unassembled WGS sequence"/>
</dbReference>
<dbReference type="EMBL" id="MNAO01000245">
    <property type="protein sequence ID" value="OHV15580.1"/>
    <property type="molecule type" value="Genomic_DNA"/>
</dbReference>
<protein>
    <submittedName>
        <fullName evidence="2">Chemotaxis protein</fullName>
    </submittedName>
</protein>
<feature type="region of interest" description="Disordered" evidence="1">
    <location>
        <begin position="127"/>
        <end position="168"/>
    </location>
</feature>
<name>A0A1S1P1N9_METEX</name>
<reference evidence="2 3" key="1">
    <citation type="submission" date="2016-10" db="EMBL/GenBank/DDBJ databases">
        <title>Draft genome sequence of Methylobacterium extorquens CP3, a seed endophyte of Crotalaria pumila with plant growth-promoting and metal tolerance properties.</title>
        <authorList>
            <person name="Sanchez-Lopez A.S."/>
            <person name="Van Hamme J.D."/>
            <person name="Thijs S."/>
            <person name="Mcammond B.M."/>
            <person name="Stevens V."/>
            <person name="Gonzalez-Chavez M.D.C."/>
            <person name="Vangronsveld J."/>
        </authorList>
    </citation>
    <scope>NUCLEOTIDE SEQUENCE [LARGE SCALE GENOMIC DNA]</scope>
    <source>
        <strain evidence="2 3">CP3</strain>
    </source>
</reference>
<comment type="caution">
    <text evidence="2">The sequence shown here is derived from an EMBL/GenBank/DDBJ whole genome shotgun (WGS) entry which is preliminary data.</text>
</comment>